<dbReference type="InterPro" id="IPR021484">
    <property type="entry name" value="DUF3137"/>
</dbReference>
<organism evidence="2 3">
    <name type="scientific">Chitinophaga silvatica</name>
    <dbReference type="NCBI Taxonomy" id="2282649"/>
    <lineage>
        <taxon>Bacteria</taxon>
        <taxon>Pseudomonadati</taxon>
        <taxon>Bacteroidota</taxon>
        <taxon>Chitinophagia</taxon>
        <taxon>Chitinophagales</taxon>
        <taxon>Chitinophagaceae</taxon>
        <taxon>Chitinophaga</taxon>
    </lineage>
</organism>
<keyword evidence="1" id="KW-1133">Transmembrane helix</keyword>
<protein>
    <submittedName>
        <fullName evidence="2">DUF3137 domain-containing protein</fullName>
    </submittedName>
</protein>
<reference evidence="2 3" key="1">
    <citation type="submission" date="2018-07" db="EMBL/GenBank/DDBJ databases">
        <title>Chitinophaga K2CV101002-2 sp. nov., isolated from a monsoon evergreen broad-leaved forest soil.</title>
        <authorList>
            <person name="Lv Y."/>
        </authorList>
    </citation>
    <scope>NUCLEOTIDE SEQUENCE [LARGE SCALE GENOMIC DNA]</scope>
    <source>
        <strain evidence="2 3">GDMCC 1.1288</strain>
    </source>
</reference>
<dbReference type="RefSeq" id="WP_116975014.1">
    <property type="nucleotide sequence ID" value="NZ_QPMM01000002.1"/>
</dbReference>
<feature type="transmembrane region" description="Helical" evidence="1">
    <location>
        <begin position="35"/>
        <end position="58"/>
    </location>
</feature>
<name>A0A3E1YEN5_9BACT</name>
<dbReference type="Proteomes" id="UP000260644">
    <property type="component" value="Unassembled WGS sequence"/>
</dbReference>
<keyword evidence="1" id="KW-0812">Transmembrane</keyword>
<evidence type="ECO:0000256" key="1">
    <source>
        <dbReference type="SAM" id="Phobius"/>
    </source>
</evidence>
<dbReference type="OrthoDB" id="4960523at2"/>
<evidence type="ECO:0000313" key="2">
    <source>
        <dbReference type="EMBL" id="RFS25020.1"/>
    </source>
</evidence>
<accession>A0A3E1YEN5</accession>
<sequence length="338" mass="40104">MKTLEELNTFIDHQLLDELKKMEDRQILIRNSMRWMWITCLFPFCIWGFFVISHFAIAEEELNTYEHPEYWKLFGIAGMILVVTITCYLVRYYMRNRLEEEDLVETPVNVKEVFVKPIVSFLNSHYTYQPWNHISSEMFLENHLFADKSYRITGSNLIYGISGEAQFQYCNLKVGLDSMPDNIFAGSYFIAQFPAVFQSSVYILSKDVKITDQLFENEYIDTWSLGRKVLPNNKHFNRLFVVYTKDSMVALNLLSDDLIELLCVMQQRTKYRFLLAFHENKLSFGIDNNCNHFEMLEEEKVNVRALLEQFYVEFNELLQFTAVLSKNVDIWSRVELEI</sequence>
<dbReference type="AlphaFoldDB" id="A0A3E1YEN5"/>
<proteinExistence type="predicted"/>
<dbReference type="Pfam" id="PF11335">
    <property type="entry name" value="DUF3137"/>
    <property type="match status" value="1"/>
</dbReference>
<keyword evidence="1" id="KW-0472">Membrane</keyword>
<evidence type="ECO:0000313" key="3">
    <source>
        <dbReference type="Proteomes" id="UP000260644"/>
    </source>
</evidence>
<feature type="transmembrane region" description="Helical" evidence="1">
    <location>
        <begin position="70"/>
        <end position="90"/>
    </location>
</feature>
<dbReference type="EMBL" id="QPMM01000002">
    <property type="protein sequence ID" value="RFS25020.1"/>
    <property type="molecule type" value="Genomic_DNA"/>
</dbReference>
<gene>
    <name evidence="2" type="ORF">DVR12_07490</name>
</gene>
<keyword evidence="3" id="KW-1185">Reference proteome</keyword>
<comment type="caution">
    <text evidence="2">The sequence shown here is derived from an EMBL/GenBank/DDBJ whole genome shotgun (WGS) entry which is preliminary data.</text>
</comment>